<accession>A0A7U9HAL2</accession>
<sequence length="39" mass="4512">MKETLPHIRGYLSEMTHLNSPVVSGRPGIVERWPVIVRR</sequence>
<protein>
    <submittedName>
        <fullName evidence="1">Uncharacterized protein</fullName>
    </submittedName>
</protein>
<dbReference type="EMBL" id="CM001889">
    <property type="protein sequence ID" value="EOY47410.1"/>
    <property type="molecule type" value="Genomic_DNA"/>
</dbReference>
<reference evidence="2" key="1">
    <citation type="journal article" date="2013" name="Genome Biol. Evol.">
        <title>The genome sequence of Streptomyces lividans 66 reveals a novel tRNA-dependent peptide biosynthetic system within a metal-related genomic island.</title>
        <authorList>
            <person name="Cruz-Morales P."/>
            <person name="Vijgenboom E."/>
            <person name="Iruegas-Bocardo F."/>
            <person name="Girard G."/>
            <person name="Yanez-Guerra L.A."/>
            <person name="Ramos-Aboites H.E."/>
            <person name="Pernodet J.L."/>
            <person name="Anne J."/>
            <person name="van Wezel G.P."/>
            <person name="Barona-Gomez F."/>
        </authorList>
    </citation>
    <scope>NUCLEOTIDE SEQUENCE [LARGE SCALE GENOMIC DNA]</scope>
    <source>
        <strain evidence="2">1326</strain>
    </source>
</reference>
<evidence type="ECO:0000313" key="2">
    <source>
        <dbReference type="Proteomes" id="UP000014062"/>
    </source>
</evidence>
<name>A0A7U9HAL2_STRLI</name>
<dbReference type="AlphaFoldDB" id="A0A7U9HAL2"/>
<organism evidence="1 2">
    <name type="scientific">Streptomyces lividans 1326</name>
    <dbReference type="NCBI Taxonomy" id="1200984"/>
    <lineage>
        <taxon>Bacteria</taxon>
        <taxon>Bacillati</taxon>
        <taxon>Actinomycetota</taxon>
        <taxon>Actinomycetes</taxon>
        <taxon>Kitasatosporales</taxon>
        <taxon>Streptomycetaceae</taxon>
        <taxon>Streptomyces</taxon>
    </lineage>
</organism>
<gene>
    <name evidence="1" type="ORF">SLI_2695</name>
</gene>
<proteinExistence type="predicted"/>
<evidence type="ECO:0000313" key="1">
    <source>
        <dbReference type="EMBL" id="EOY47410.1"/>
    </source>
</evidence>
<dbReference type="Proteomes" id="UP000014062">
    <property type="component" value="Chromosome"/>
</dbReference>